<comment type="caution">
    <text evidence="2">The sequence shown here is derived from an EMBL/GenBank/DDBJ whole genome shotgun (WGS) entry which is preliminary data.</text>
</comment>
<keyword evidence="1" id="KW-1133">Transmembrane helix</keyword>
<reference evidence="2 3" key="1">
    <citation type="submission" date="2023-12" db="EMBL/GenBank/DDBJ databases">
        <title>Friends and Foes: Symbiotic and Algicidal bacterial influence on Karenia brevis blooms.</title>
        <authorList>
            <person name="Fei C."/>
            <person name="Mohamed A.R."/>
            <person name="Booker A."/>
            <person name="Arshad M."/>
            <person name="Klass S."/>
            <person name="Ahn S."/>
            <person name="Gilbert P.M."/>
            <person name="Heil C.A."/>
            <person name="Martinez J.M."/>
            <person name="Amin S.A."/>
        </authorList>
    </citation>
    <scope>NUCLEOTIDE SEQUENCE [LARGE SCALE GENOMIC DNA]</scope>
    <source>
        <strain evidence="2 3">CE15</strain>
    </source>
</reference>
<evidence type="ECO:0000256" key="1">
    <source>
        <dbReference type="SAM" id="Phobius"/>
    </source>
</evidence>
<accession>A0ABU8ETS8</accession>
<proteinExistence type="predicted"/>
<dbReference type="InterPro" id="IPR021367">
    <property type="entry name" value="DUF2982"/>
</dbReference>
<protein>
    <submittedName>
        <fullName evidence="2">DUF2982 domain-containing protein</fullName>
    </submittedName>
</protein>
<feature type="transmembrane region" description="Helical" evidence="1">
    <location>
        <begin position="16"/>
        <end position="33"/>
    </location>
</feature>
<keyword evidence="1" id="KW-0472">Membrane</keyword>
<keyword evidence="1" id="KW-0812">Transmembrane</keyword>
<name>A0ABU8ETS8_9GAMM</name>
<organism evidence="2 3">
    <name type="scientific">Pseudoalteromonas spongiae</name>
    <dbReference type="NCBI Taxonomy" id="298657"/>
    <lineage>
        <taxon>Bacteria</taxon>
        <taxon>Pseudomonadati</taxon>
        <taxon>Pseudomonadota</taxon>
        <taxon>Gammaproteobacteria</taxon>
        <taxon>Alteromonadales</taxon>
        <taxon>Pseudoalteromonadaceae</taxon>
        <taxon>Pseudoalteromonas</taxon>
    </lineage>
</organism>
<dbReference type="RefSeq" id="WP_336435590.1">
    <property type="nucleotide sequence ID" value="NZ_JBAWKS010000001.1"/>
</dbReference>
<evidence type="ECO:0000313" key="2">
    <source>
        <dbReference type="EMBL" id="MEI4550374.1"/>
    </source>
</evidence>
<evidence type="ECO:0000313" key="3">
    <source>
        <dbReference type="Proteomes" id="UP001382455"/>
    </source>
</evidence>
<gene>
    <name evidence="2" type="ORF">WAE96_11925</name>
</gene>
<dbReference type="Pfam" id="PF11201">
    <property type="entry name" value="DUF2982"/>
    <property type="match status" value="1"/>
</dbReference>
<dbReference type="Proteomes" id="UP001382455">
    <property type="component" value="Unassembled WGS sequence"/>
</dbReference>
<keyword evidence="3" id="KW-1185">Reference proteome</keyword>
<dbReference type="EMBL" id="JBAWKS010000001">
    <property type="protein sequence ID" value="MEI4550374.1"/>
    <property type="molecule type" value="Genomic_DNA"/>
</dbReference>
<sequence>MAKRLKIAASAHKHGGEFLVAGSIVLVLVLLFVKLKPEPISIFDVAVVIGALFAMFIGYFKLSEPRYNLVLSNNGLVFYHRYGKVRISRDNIAEVGQVSIANDEQFIELSCLGLRLKSIAPLIKRMPPRLALKLIMEQRNWLIAGIKVKWPLGNVPDDWLIEANQYQDKFESNGLLAMMSHRLEHFNELYGYHFLISYNYFDRPADEFVNLLQHWLRDPEKTIEKYSNIK</sequence>
<feature type="transmembrane region" description="Helical" evidence="1">
    <location>
        <begin position="39"/>
        <end position="60"/>
    </location>
</feature>